<dbReference type="GO" id="GO:0032981">
    <property type="term" value="P:mitochondrial respiratory chain complex I assembly"/>
    <property type="evidence" value="ECO:0007669"/>
    <property type="project" value="TreeGrafter"/>
</dbReference>
<dbReference type="PANTHER" id="PTHR32470:SF2">
    <property type="entry name" value="NADH DEHYDROGENASE [UBIQUINONE] 1 ALPHA SUBCOMPLEX ASSEMBLY FACTOR 2"/>
    <property type="match status" value="1"/>
</dbReference>
<dbReference type="GO" id="GO:0005739">
    <property type="term" value="C:mitochondrion"/>
    <property type="evidence" value="ECO:0007669"/>
    <property type="project" value="TreeGrafter"/>
</dbReference>
<dbReference type="EMBL" id="CVRI01000062">
    <property type="protein sequence ID" value="CRL04208.1"/>
    <property type="molecule type" value="Genomic_DNA"/>
</dbReference>
<feature type="region of interest" description="Disordered" evidence="2">
    <location>
        <begin position="44"/>
        <end position="70"/>
    </location>
</feature>
<feature type="compositionally biased region" description="Basic and acidic residues" evidence="2">
    <location>
        <begin position="58"/>
        <end position="68"/>
    </location>
</feature>
<dbReference type="InterPro" id="IPR052618">
    <property type="entry name" value="ComplexI_NDUFA12"/>
</dbReference>
<reference evidence="3 4" key="1">
    <citation type="submission" date="2015-04" db="EMBL/GenBank/DDBJ databases">
        <authorList>
            <person name="Syromyatnikov M.Y."/>
            <person name="Popov V.N."/>
        </authorList>
    </citation>
    <scope>NUCLEOTIDE SEQUENCE [LARGE SCALE GENOMIC DNA]</scope>
</reference>
<dbReference type="STRING" id="568069.A0A1J1IVS6"/>
<protein>
    <submittedName>
        <fullName evidence="3">CLUMA_CG017308, isoform A</fullName>
    </submittedName>
</protein>
<keyword evidence="4" id="KW-1185">Reference proteome</keyword>
<sequence>MSSNGRPLMKILLENFLKSFRIRQIKGNFIGEDYFGNKFYEIPKDPSKGKSKTSRWFEPPEKENHEQEISAEWESWLRGRRKEPPTQQELMKNLAIMQLKKKNADLLDQKFPPKQDQVALRKDETGRQKASFPSYDDYEVMPGKPKVPSK</sequence>
<dbReference type="Proteomes" id="UP000183832">
    <property type="component" value="Unassembled WGS sequence"/>
</dbReference>
<evidence type="ECO:0000256" key="2">
    <source>
        <dbReference type="SAM" id="MobiDB-lite"/>
    </source>
</evidence>
<comment type="similarity">
    <text evidence="1">Belongs to the complex I NDUFA12 subunit family.</text>
</comment>
<gene>
    <name evidence="3" type="primary">putative AGAP010552-PA</name>
    <name evidence="3" type="ORF">CLUMA_CG017308</name>
</gene>
<proteinExistence type="inferred from homology"/>
<dbReference type="OrthoDB" id="10255576at2759"/>
<name>A0A1J1IVS6_9DIPT</name>
<evidence type="ECO:0000313" key="3">
    <source>
        <dbReference type="EMBL" id="CRL04208.1"/>
    </source>
</evidence>
<evidence type="ECO:0000313" key="4">
    <source>
        <dbReference type="Proteomes" id="UP000183832"/>
    </source>
</evidence>
<dbReference type="PANTHER" id="PTHR32470">
    <property type="entry name" value="ADH DEHYDROGENASE [UBIQUINONE] 1 ALPHA SUBCOMPLEX ASSEMBLY FACTOR 2"/>
    <property type="match status" value="1"/>
</dbReference>
<dbReference type="InterPro" id="IPR007763">
    <property type="entry name" value="NDUFA12"/>
</dbReference>
<evidence type="ECO:0000256" key="1">
    <source>
        <dbReference type="ARBA" id="ARBA00007355"/>
    </source>
</evidence>
<organism evidence="3 4">
    <name type="scientific">Clunio marinus</name>
    <dbReference type="NCBI Taxonomy" id="568069"/>
    <lineage>
        <taxon>Eukaryota</taxon>
        <taxon>Metazoa</taxon>
        <taxon>Ecdysozoa</taxon>
        <taxon>Arthropoda</taxon>
        <taxon>Hexapoda</taxon>
        <taxon>Insecta</taxon>
        <taxon>Pterygota</taxon>
        <taxon>Neoptera</taxon>
        <taxon>Endopterygota</taxon>
        <taxon>Diptera</taxon>
        <taxon>Nematocera</taxon>
        <taxon>Chironomoidea</taxon>
        <taxon>Chironomidae</taxon>
        <taxon>Clunio</taxon>
    </lineage>
</organism>
<dbReference type="AlphaFoldDB" id="A0A1J1IVS6"/>
<dbReference type="GO" id="GO:0045271">
    <property type="term" value="C:respiratory chain complex I"/>
    <property type="evidence" value="ECO:0007669"/>
    <property type="project" value="InterPro"/>
</dbReference>
<accession>A0A1J1IVS6</accession>
<dbReference type="Pfam" id="PF05071">
    <property type="entry name" value="NDUFA12"/>
    <property type="match status" value="1"/>
</dbReference>
<feature type="region of interest" description="Disordered" evidence="2">
    <location>
        <begin position="105"/>
        <end position="150"/>
    </location>
</feature>
<feature type="compositionally biased region" description="Basic and acidic residues" evidence="2">
    <location>
        <begin position="105"/>
        <end position="127"/>
    </location>
</feature>